<protein>
    <submittedName>
        <fullName evidence="2">EAL domain-containing protein</fullName>
    </submittedName>
</protein>
<evidence type="ECO:0000313" key="3">
    <source>
        <dbReference type="Proteomes" id="UP001155586"/>
    </source>
</evidence>
<dbReference type="SUPFAM" id="SSF141868">
    <property type="entry name" value="EAL domain-like"/>
    <property type="match status" value="1"/>
</dbReference>
<name>A0A9X3CE14_9VIBR</name>
<dbReference type="InterPro" id="IPR050706">
    <property type="entry name" value="Cyclic-di-GMP_PDE-like"/>
</dbReference>
<proteinExistence type="predicted"/>
<dbReference type="PANTHER" id="PTHR33121:SF70">
    <property type="entry name" value="SIGNALING PROTEIN YKOW"/>
    <property type="match status" value="1"/>
</dbReference>
<dbReference type="GO" id="GO:0071111">
    <property type="term" value="F:cyclic-guanylate-specific phosphodiesterase activity"/>
    <property type="evidence" value="ECO:0007669"/>
    <property type="project" value="InterPro"/>
</dbReference>
<organism evidence="2 3">
    <name type="scientific">Vibrio paucivorans</name>
    <dbReference type="NCBI Taxonomy" id="2829489"/>
    <lineage>
        <taxon>Bacteria</taxon>
        <taxon>Pseudomonadati</taxon>
        <taxon>Pseudomonadota</taxon>
        <taxon>Gammaproteobacteria</taxon>
        <taxon>Vibrionales</taxon>
        <taxon>Vibrionaceae</taxon>
        <taxon>Vibrio</taxon>
    </lineage>
</organism>
<accession>A0A9X3CE14</accession>
<dbReference type="EMBL" id="JAKRRX010000043">
    <property type="protein sequence ID" value="MCW8334026.1"/>
    <property type="molecule type" value="Genomic_DNA"/>
</dbReference>
<dbReference type="InterPro" id="IPR001633">
    <property type="entry name" value="EAL_dom"/>
</dbReference>
<sequence length="245" mass="27518">MNISDQLIKDAFAKGWHTCFYQPLVEPSFDTVKGVEVLFRLKTPSHGIVSPASFIERAFELGFEQDIFQIVLSTALTEVTSLSYPCPVAINVSYNVLDNEKTYESVRALLWDHSYPAHMLTFELSESDDVTECSQALIDKYKALGIKISIDDFGAGYSNINKLLALNVDEVKFDKNLINTNHQNGYALLKSILMFCKEMGIATVAEGVENADTRIYVRNLGFDQYQGFHFSKPVCFQELKTLVAA</sequence>
<dbReference type="Gene3D" id="3.20.20.450">
    <property type="entry name" value="EAL domain"/>
    <property type="match status" value="1"/>
</dbReference>
<dbReference type="Proteomes" id="UP001155586">
    <property type="component" value="Unassembled WGS sequence"/>
</dbReference>
<dbReference type="InterPro" id="IPR035919">
    <property type="entry name" value="EAL_sf"/>
</dbReference>
<dbReference type="Pfam" id="PF00563">
    <property type="entry name" value="EAL"/>
    <property type="match status" value="1"/>
</dbReference>
<dbReference type="AlphaFoldDB" id="A0A9X3CE14"/>
<dbReference type="SMART" id="SM00052">
    <property type="entry name" value="EAL"/>
    <property type="match status" value="1"/>
</dbReference>
<dbReference type="PROSITE" id="PS50883">
    <property type="entry name" value="EAL"/>
    <property type="match status" value="1"/>
</dbReference>
<feature type="domain" description="EAL" evidence="1">
    <location>
        <begin position="1"/>
        <end position="245"/>
    </location>
</feature>
<gene>
    <name evidence="2" type="ORF">MD483_09350</name>
</gene>
<evidence type="ECO:0000259" key="1">
    <source>
        <dbReference type="PROSITE" id="PS50883"/>
    </source>
</evidence>
<dbReference type="PANTHER" id="PTHR33121">
    <property type="entry name" value="CYCLIC DI-GMP PHOSPHODIESTERASE PDEF"/>
    <property type="match status" value="1"/>
</dbReference>
<comment type="caution">
    <text evidence="2">The sequence shown here is derived from an EMBL/GenBank/DDBJ whole genome shotgun (WGS) entry which is preliminary data.</text>
</comment>
<dbReference type="RefSeq" id="WP_265687437.1">
    <property type="nucleotide sequence ID" value="NZ_JAKRRX010000043.1"/>
</dbReference>
<evidence type="ECO:0000313" key="2">
    <source>
        <dbReference type="EMBL" id="MCW8334026.1"/>
    </source>
</evidence>
<keyword evidence="3" id="KW-1185">Reference proteome</keyword>
<reference evidence="2" key="1">
    <citation type="submission" date="2022-02" db="EMBL/GenBank/DDBJ databases">
        <title>Vibrio sp. nov., a new bacterium isolated from Bohai sea, China.</title>
        <authorList>
            <person name="Yuan Y."/>
        </authorList>
    </citation>
    <scope>NUCLEOTIDE SEQUENCE</scope>
    <source>
        <strain evidence="2">DBSS07</strain>
    </source>
</reference>
<dbReference type="CDD" id="cd01948">
    <property type="entry name" value="EAL"/>
    <property type="match status" value="1"/>
</dbReference>